<comment type="catalytic activity">
    <reaction evidence="1">
        <text>ATP + protein L-histidine = ADP + protein N-phospho-L-histidine.</text>
        <dbReference type="EC" id="2.7.13.3"/>
    </reaction>
</comment>
<dbReference type="InterPro" id="IPR003660">
    <property type="entry name" value="HAMP_dom"/>
</dbReference>
<dbReference type="RefSeq" id="WP_258214524.1">
    <property type="nucleotide sequence ID" value="NZ_JANQBD010000012.1"/>
</dbReference>
<proteinExistence type="predicted"/>
<keyword evidence="13 14" id="KW-0472">Membrane</keyword>
<evidence type="ECO:0000256" key="10">
    <source>
        <dbReference type="ARBA" id="ARBA00022840"/>
    </source>
</evidence>
<dbReference type="InterPro" id="IPR010559">
    <property type="entry name" value="Sig_transdc_His_kin_internal"/>
</dbReference>
<keyword evidence="9 17" id="KW-0418">Kinase</keyword>
<evidence type="ECO:0000256" key="11">
    <source>
        <dbReference type="ARBA" id="ARBA00022989"/>
    </source>
</evidence>
<dbReference type="PANTHER" id="PTHR34220:SF11">
    <property type="entry name" value="SENSOR PROTEIN KINASE HPTS"/>
    <property type="match status" value="1"/>
</dbReference>
<evidence type="ECO:0000256" key="1">
    <source>
        <dbReference type="ARBA" id="ARBA00000085"/>
    </source>
</evidence>
<evidence type="ECO:0000256" key="3">
    <source>
        <dbReference type="ARBA" id="ARBA00012438"/>
    </source>
</evidence>
<name>A0ABT1YID2_9BACL</name>
<dbReference type="InterPro" id="IPR036890">
    <property type="entry name" value="HATPase_C_sf"/>
</dbReference>
<dbReference type="PROSITE" id="PS50109">
    <property type="entry name" value="HIS_KIN"/>
    <property type="match status" value="1"/>
</dbReference>
<comment type="caution">
    <text evidence="17">The sequence shown here is derived from an EMBL/GenBank/DDBJ whole genome shotgun (WGS) entry which is preliminary data.</text>
</comment>
<evidence type="ECO:0000256" key="9">
    <source>
        <dbReference type="ARBA" id="ARBA00022777"/>
    </source>
</evidence>
<dbReference type="SMART" id="SM00304">
    <property type="entry name" value="HAMP"/>
    <property type="match status" value="1"/>
</dbReference>
<dbReference type="EC" id="2.7.13.3" evidence="3"/>
<dbReference type="EMBL" id="JANQBD010000012">
    <property type="protein sequence ID" value="MCR8632942.1"/>
    <property type="molecule type" value="Genomic_DNA"/>
</dbReference>
<evidence type="ECO:0000256" key="8">
    <source>
        <dbReference type="ARBA" id="ARBA00022741"/>
    </source>
</evidence>
<dbReference type="PRINTS" id="PR00344">
    <property type="entry name" value="BCTRLSENSOR"/>
</dbReference>
<keyword evidence="4" id="KW-1003">Cell membrane</keyword>
<keyword evidence="5" id="KW-0597">Phosphoprotein</keyword>
<evidence type="ECO:0000256" key="7">
    <source>
        <dbReference type="ARBA" id="ARBA00022692"/>
    </source>
</evidence>
<dbReference type="PROSITE" id="PS50885">
    <property type="entry name" value="HAMP"/>
    <property type="match status" value="1"/>
</dbReference>
<protein>
    <recommendedName>
        <fullName evidence="3">histidine kinase</fullName>
        <ecNumber evidence="3">2.7.13.3</ecNumber>
    </recommendedName>
</protein>
<keyword evidence="6" id="KW-0808">Transferase</keyword>
<dbReference type="SMART" id="SM00387">
    <property type="entry name" value="HATPase_c"/>
    <property type="match status" value="1"/>
</dbReference>
<dbReference type="SUPFAM" id="SSF158472">
    <property type="entry name" value="HAMP domain-like"/>
    <property type="match status" value="1"/>
</dbReference>
<dbReference type="InterPro" id="IPR003594">
    <property type="entry name" value="HATPase_dom"/>
</dbReference>
<dbReference type="Pfam" id="PF02518">
    <property type="entry name" value="HATPase_c"/>
    <property type="match status" value="1"/>
</dbReference>
<dbReference type="Proteomes" id="UP001300012">
    <property type="component" value="Unassembled WGS sequence"/>
</dbReference>
<evidence type="ECO:0000259" key="15">
    <source>
        <dbReference type="PROSITE" id="PS50109"/>
    </source>
</evidence>
<evidence type="ECO:0000256" key="5">
    <source>
        <dbReference type="ARBA" id="ARBA00022553"/>
    </source>
</evidence>
<dbReference type="Gene3D" id="3.30.450.20">
    <property type="entry name" value="PAS domain"/>
    <property type="match status" value="1"/>
</dbReference>
<evidence type="ECO:0000256" key="4">
    <source>
        <dbReference type="ARBA" id="ARBA00022475"/>
    </source>
</evidence>
<dbReference type="SUPFAM" id="SSF55874">
    <property type="entry name" value="ATPase domain of HSP90 chaperone/DNA topoisomerase II/histidine kinase"/>
    <property type="match status" value="1"/>
</dbReference>
<evidence type="ECO:0000313" key="18">
    <source>
        <dbReference type="Proteomes" id="UP001300012"/>
    </source>
</evidence>
<dbReference type="PANTHER" id="PTHR34220">
    <property type="entry name" value="SENSOR HISTIDINE KINASE YPDA"/>
    <property type="match status" value="1"/>
</dbReference>
<evidence type="ECO:0000256" key="13">
    <source>
        <dbReference type="ARBA" id="ARBA00023136"/>
    </source>
</evidence>
<dbReference type="InterPro" id="IPR050640">
    <property type="entry name" value="Bact_2-comp_sensor_kinase"/>
</dbReference>
<keyword evidence="18" id="KW-1185">Reference proteome</keyword>
<evidence type="ECO:0000256" key="6">
    <source>
        <dbReference type="ARBA" id="ARBA00022679"/>
    </source>
</evidence>
<evidence type="ECO:0000256" key="14">
    <source>
        <dbReference type="SAM" id="Phobius"/>
    </source>
</evidence>
<dbReference type="Gene3D" id="3.30.565.10">
    <property type="entry name" value="Histidine kinase-like ATPase, C-terminal domain"/>
    <property type="match status" value="1"/>
</dbReference>
<evidence type="ECO:0000256" key="2">
    <source>
        <dbReference type="ARBA" id="ARBA00004651"/>
    </source>
</evidence>
<dbReference type="CDD" id="cd06225">
    <property type="entry name" value="HAMP"/>
    <property type="match status" value="1"/>
</dbReference>
<accession>A0ABT1YID2</accession>
<evidence type="ECO:0000313" key="17">
    <source>
        <dbReference type="EMBL" id="MCR8632942.1"/>
    </source>
</evidence>
<comment type="subcellular location">
    <subcellularLocation>
        <location evidence="2">Cell membrane</location>
        <topology evidence="2">Multi-pass membrane protein</topology>
    </subcellularLocation>
</comment>
<feature type="domain" description="HAMP" evidence="16">
    <location>
        <begin position="327"/>
        <end position="379"/>
    </location>
</feature>
<feature type="transmembrane region" description="Helical" evidence="14">
    <location>
        <begin position="307"/>
        <end position="326"/>
    </location>
</feature>
<organism evidence="17 18">
    <name type="scientific">Paenibacillus radicis</name>
    <name type="common">ex Xue et al. 2023</name>
    <dbReference type="NCBI Taxonomy" id="2972489"/>
    <lineage>
        <taxon>Bacteria</taxon>
        <taxon>Bacillati</taxon>
        <taxon>Bacillota</taxon>
        <taxon>Bacilli</taxon>
        <taxon>Bacillales</taxon>
        <taxon>Paenibacillaceae</taxon>
        <taxon>Paenibacillus</taxon>
    </lineage>
</organism>
<keyword evidence="8" id="KW-0547">Nucleotide-binding</keyword>
<keyword evidence="12" id="KW-0902">Two-component regulatory system</keyword>
<dbReference type="Gene3D" id="1.10.8.500">
    <property type="entry name" value="HAMP domain in histidine kinase"/>
    <property type="match status" value="1"/>
</dbReference>
<reference evidence="17 18" key="1">
    <citation type="submission" date="2022-08" db="EMBL/GenBank/DDBJ databases">
        <title>Paenibacillus endoradicis sp. nov., Paenibacillus radicibacter sp. nov and Paenibacillus pararadicis sp. nov., three cold-adapted plant growth-promoting bacteria isolated from root of Larix gmelinii in Great Khingan.</title>
        <authorList>
            <person name="Xue H."/>
        </authorList>
    </citation>
    <scope>NUCLEOTIDE SEQUENCE [LARGE SCALE GENOMIC DNA]</scope>
    <source>
        <strain evidence="17 18">N5-1-1-5</strain>
    </source>
</reference>
<keyword evidence="10" id="KW-0067">ATP-binding</keyword>
<dbReference type="InterPro" id="IPR004358">
    <property type="entry name" value="Sig_transdc_His_kin-like_C"/>
</dbReference>
<gene>
    <name evidence="17" type="ORF">NV381_17210</name>
</gene>
<dbReference type="GO" id="GO:0016301">
    <property type="term" value="F:kinase activity"/>
    <property type="evidence" value="ECO:0007669"/>
    <property type="project" value="UniProtKB-KW"/>
</dbReference>
<evidence type="ECO:0000259" key="16">
    <source>
        <dbReference type="PROSITE" id="PS50885"/>
    </source>
</evidence>
<evidence type="ECO:0000256" key="12">
    <source>
        <dbReference type="ARBA" id="ARBA00023012"/>
    </source>
</evidence>
<keyword evidence="7 14" id="KW-0812">Transmembrane</keyword>
<dbReference type="Pfam" id="PF06580">
    <property type="entry name" value="His_kinase"/>
    <property type="match status" value="1"/>
</dbReference>
<feature type="domain" description="Histidine kinase" evidence="15">
    <location>
        <begin position="490"/>
        <end position="602"/>
    </location>
</feature>
<dbReference type="InterPro" id="IPR005467">
    <property type="entry name" value="His_kinase_dom"/>
</dbReference>
<keyword evidence="11 14" id="KW-1133">Transmembrane helix</keyword>
<dbReference type="Pfam" id="PF00672">
    <property type="entry name" value="HAMP"/>
    <property type="match status" value="1"/>
</dbReference>
<sequence>MNGRAHIFNIKSFRQKLLVSSILCLIVPMVIAVLISNYATKDVLKEQAVANMEQSLHTMDIYITNLISNMIYTTNVIQFDNEVTAILNDRIPDKGSTAQFFHIKKMNEKFANVETAASNPVYLAVIDTAGTAYSNYSEFQDYDPLNFTRLDWFQQLENLDALDTYWVGTQANYIASSARKSPYLITVARTIRNSSITSGYIIASMFETDIHNIFQNYNSTQEIMLVNSSGAVLSHTNPAKIGTTFPYMKRNGVGIGGNENENPLIVKDQNKDFLLVTHKLPFSDWYLVSLAPYKEAIDKISRVHQNVLLLTITCFGLFLVILLYLMNQWTKPIKLLGKVAAKVRSGNLSIRSNITTKDEIGEFAHSFDYMLDRIQQMIGQITLEQTGKRAAELEMLQAQVNPHFLFNIINSVRMKIWMKGDLENAELLGSLSAFLRMTINRNNEYISLHDELELISNYVLLVNFRHKEPIVLELNPASETLLEEVPRFSIQPFVENAINHGLKHKGGSVRISSRKDANGLAVIVEDNGEGMKQEMLDELRKKLFSGNTDTEESSFNYTGVSGIGLKNAYERLQLIYGYDSTLSIESEDGVGTKIHIYIPKGRRREEQSDV</sequence>